<dbReference type="RefSeq" id="XP_064670546.1">
    <property type="nucleotide sequence ID" value="XM_064811493.1"/>
</dbReference>
<name>A0AAN6TEJ8_9PEZI</name>
<proteinExistence type="predicted"/>
<reference evidence="2" key="2">
    <citation type="submission" date="2023-05" db="EMBL/GenBank/DDBJ databases">
        <authorList>
            <consortium name="Lawrence Berkeley National Laboratory"/>
            <person name="Steindorff A."/>
            <person name="Hensen N."/>
            <person name="Bonometti L."/>
            <person name="Westerberg I."/>
            <person name="Brannstrom I.O."/>
            <person name="Guillou S."/>
            <person name="Cros-Aarteil S."/>
            <person name="Calhoun S."/>
            <person name="Haridas S."/>
            <person name="Kuo A."/>
            <person name="Mondo S."/>
            <person name="Pangilinan J."/>
            <person name="Riley R."/>
            <person name="Labutti K."/>
            <person name="Andreopoulos B."/>
            <person name="Lipzen A."/>
            <person name="Chen C."/>
            <person name="Yanf M."/>
            <person name="Daum C."/>
            <person name="Ng V."/>
            <person name="Clum A."/>
            <person name="Ohm R."/>
            <person name="Martin F."/>
            <person name="Silar P."/>
            <person name="Natvig D."/>
            <person name="Lalanne C."/>
            <person name="Gautier V."/>
            <person name="Ament-Velasquez S.L."/>
            <person name="Kruys A."/>
            <person name="Hutchinson M.I."/>
            <person name="Powell A.J."/>
            <person name="Barry K."/>
            <person name="Miller A.N."/>
            <person name="Grigoriev I.V."/>
            <person name="Debuchy R."/>
            <person name="Gladieux P."/>
            <person name="Thoren M.H."/>
            <person name="Johannesson H."/>
        </authorList>
    </citation>
    <scope>NUCLEOTIDE SEQUENCE</scope>
    <source>
        <strain evidence="2">CBS 508.74</strain>
    </source>
</reference>
<protein>
    <submittedName>
        <fullName evidence="2">HET-domain-containing protein</fullName>
    </submittedName>
</protein>
<dbReference type="Proteomes" id="UP001302812">
    <property type="component" value="Unassembled WGS sequence"/>
</dbReference>
<evidence type="ECO:0000259" key="1">
    <source>
        <dbReference type="Pfam" id="PF06985"/>
    </source>
</evidence>
<feature type="domain" description="Heterokaryon incompatibility" evidence="1">
    <location>
        <begin position="125"/>
        <end position="266"/>
    </location>
</feature>
<dbReference type="InterPro" id="IPR010730">
    <property type="entry name" value="HET"/>
</dbReference>
<keyword evidence="3" id="KW-1185">Reference proteome</keyword>
<dbReference type="Pfam" id="PF06985">
    <property type="entry name" value="HET"/>
    <property type="match status" value="1"/>
</dbReference>
<gene>
    <name evidence="2" type="ORF">N656DRAFT_708259</name>
</gene>
<sequence length="409" mass="45484">MFQKGWIDSVFLAVVPDIPSRSPTERGNFEYISTEALAVWVRDSILSSGFIARVGSNCIHGTRSLDIRELSSNSIDFGMVRDWVELCGTSHSRLCKPRKGAMVPHLRLIECATRRIVSPSSAVPFVALSYVWGPPTPGSVLTSDEDLDTLGDGEVEPVVEDAILVTRRLGYAYLWVDRYCIVKKDKAIRALHLRSMGDIYGSSEITIIAAAGNDSSFGLPGVRAGKPRTPQFRAQVKGHALTSIPPDPASTVRSSVWATRGWTYQEGLLSRRRLIFTEHEVSYECRGVLLREAVQVPARIHKDSYKYSNRLQAGSWCFPTRATDSHFLALVSNYTRRRLTYQSDILNAMLGIFGTFFSSEIHHLCGIPLQPRDDPTDETLGTVAESLVNGLRWDLSSPGHRRPGFPSWS</sequence>
<dbReference type="PANTHER" id="PTHR33112:SF1">
    <property type="entry name" value="HETEROKARYON INCOMPATIBILITY DOMAIN-CONTAINING PROTEIN"/>
    <property type="match status" value="1"/>
</dbReference>
<feature type="non-terminal residue" evidence="2">
    <location>
        <position position="409"/>
    </location>
</feature>
<dbReference type="EMBL" id="MU853340">
    <property type="protein sequence ID" value="KAK4112976.1"/>
    <property type="molecule type" value="Genomic_DNA"/>
</dbReference>
<accession>A0AAN6TEJ8</accession>
<reference evidence="2" key="1">
    <citation type="journal article" date="2023" name="Mol. Phylogenet. Evol.">
        <title>Genome-scale phylogeny and comparative genomics of the fungal order Sordariales.</title>
        <authorList>
            <person name="Hensen N."/>
            <person name="Bonometti L."/>
            <person name="Westerberg I."/>
            <person name="Brannstrom I.O."/>
            <person name="Guillou S."/>
            <person name="Cros-Aarteil S."/>
            <person name="Calhoun S."/>
            <person name="Haridas S."/>
            <person name="Kuo A."/>
            <person name="Mondo S."/>
            <person name="Pangilinan J."/>
            <person name="Riley R."/>
            <person name="LaButti K."/>
            <person name="Andreopoulos B."/>
            <person name="Lipzen A."/>
            <person name="Chen C."/>
            <person name="Yan M."/>
            <person name="Daum C."/>
            <person name="Ng V."/>
            <person name="Clum A."/>
            <person name="Steindorff A."/>
            <person name="Ohm R.A."/>
            <person name="Martin F."/>
            <person name="Silar P."/>
            <person name="Natvig D.O."/>
            <person name="Lalanne C."/>
            <person name="Gautier V."/>
            <person name="Ament-Velasquez S.L."/>
            <person name="Kruys A."/>
            <person name="Hutchinson M.I."/>
            <person name="Powell A.J."/>
            <person name="Barry K."/>
            <person name="Miller A.N."/>
            <person name="Grigoriev I.V."/>
            <person name="Debuchy R."/>
            <person name="Gladieux P."/>
            <person name="Hiltunen Thoren M."/>
            <person name="Johannesson H."/>
        </authorList>
    </citation>
    <scope>NUCLEOTIDE SEQUENCE</scope>
    <source>
        <strain evidence="2">CBS 508.74</strain>
    </source>
</reference>
<dbReference type="PANTHER" id="PTHR33112">
    <property type="entry name" value="DOMAIN PROTEIN, PUTATIVE-RELATED"/>
    <property type="match status" value="1"/>
</dbReference>
<evidence type="ECO:0000313" key="2">
    <source>
        <dbReference type="EMBL" id="KAK4112976.1"/>
    </source>
</evidence>
<dbReference type="GeneID" id="89935618"/>
<comment type="caution">
    <text evidence="2">The sequence shown here is derived from an EMBL/GenBank/DDBJ whole genome shotgun (WGS) entry which is preliminary data.</text>
</comment>
<organism evidence="2 3">
    <name type="scientific">Canariomyces notabilis</name>
    <dbReference type="NCBI Taxonomy" id="2074819"/>
    <lineage>
        <taxon>Eukaryota</taxon>
        <taxon>Fungi</taxon>
        <taxon>Dikarya</taxon>
        <taxon>Ascomycota</taxon>
        <taxon>Pezizomycotina</taxon>
        <taxon>Sordariomycetes</taxon>
        <taxon>Sordariomycetidae</taxon>
        <taxon>Sordariales</taxon>
        <taxon>Chaetomiaceae</taxon>
        <taxon>Canariomyces</taxon>
    </lineage>
</organism>
<evidence type="ECO:0000313" key="3">
    <source>
        <dbReference type="Proteomes" id="UP001302812"/>
    </source>
</evidence>
<dbReference type="AlphaFoldDB" id="A0AAN6TEJ8"/>